<feature type="region of interest" description="Disordered" evidence="1">
    <location>
        <begin position="1"/>
        <end position="25"/>
    </location>
</feature>
<evidence type="ECO:0000313" key="2">
    <source>
        <dbReference type="EMBL" id="PVZ11856.1"/>
    </source>
</evidence>
<comment type="caution">
    <text evidence="2">The sequence shown here is derived from an EMBL/GenBank/DDBJ whole genome shotgun (WGS) entry which is preliminary data.</text>
</comment>
<dbReference type="Proteomes" id="UP000245639">
    <property type="component" value="Unassembled WGS sequence"/>
</dbReference>
<evidence type="ECO:0000313" key="3">
    <source>
        <dbReference type="Proteomes" id="UP000245639"/>
    </source>
</evidence>
<protein>
    <submittedName>
        <fullName evidence="2">Uncharacterized protein</fullName>
    </submittedName>
</protein>
<sequence>MRSWSEASNICLRRGTGSPGRLDRRPGVRLLFRHRRPAPAGEASYRRLDSCADSPVPELPSASGLLPRAVQVQPGERVASALTM</sequence>
<dbReference type="AlphaFoldDB" id="A0A2U1FI47"/>
<organism evidence="2 3">
    <name type="scientific">Actinomycetospora cinnamomea</name>
    <dbReference type="NCBI Taxonomy" id="663609"/>
    <lineage>
        <taxon>Bacteria</taxon>
        <taxon>Bacillati</taxon>
        <taxon>Actinomycetota</taxon>
        <taxon>Actinomycetes</taxon>
        <taxon>Pseudonocardiales</taxon>
        <taxon>Pseudonocardiaceae</taxon>
        <taxon>Actinomycetospora</taxon>
    </lineage>
</organism>
<evidence type="ECO:0000256" key="1">
    <source>
        <dbReference type="SAM" id="MobiDB-lite"/>
    </source>
</evidence>
<proteinExistence type="predicted"/>
<dbReference type="EMBL" id="QEKW01000003">
    <property type="protein sequence ID" value="PVZ11856.1"/>
    <property type="molecule type" value="Genomic_DNA"/>
</dbReference>
<gene>
    <name evidence="2" type="ORF">C8D89_103186</name>
</gene>
<name>A0A2U1FI47_9PSEU</name>
<accession>A0A2U1FI47</accession>
<keyword evidence="3" id="KW-1185">Reference proteome</keyword>
<reference evidence="2 3" key="1">
    <citation type="submission" date="2018-04" db="EMBL/GenBank/DDBJ databases">
        <title>Genomic Encyclopedia of Type Strains, Phase IV (KMG-IV): sequencing the most valuable type-strain genomes for metagenomic binning, comparative biology and taxonomic classification.</title>
        <authorList>
            <person name="Goeker M."/>
        </authorList>
    </citation>
    <scope>NUCLEOTIDE SEQUENCE [LARGE SCALE GENOMIC DNA]</scope>
    <source>
        <strain evidence="2 3">DSM 45771</strain>
    </source>
</reference>